<evidence type="ECO:0000256" key="8">
    <source>
        <dbReference type="RuleBase" id="RU362079"/>
    </source>
</evidence>
<gene>
    <name evidence="10" type="ORF">ADINL_1247</name>
</gene>
<dbReference type="PANTHER" id="PTHR42844">
    <property type="entry name" value="DIHYDRONEOPTERIN ALDOLASE 1-RELATED"/>
    <property type="match status" value="1"/>
</dbReference>
<evidence type="ECO:0000259" key="9">
    <source>
        <dbReference type="SMART" id="SM00905"/>
    </source>
</evidence>
<dbReference type="GO" id="GO:0016853">
    <property type="term" value="F:isomerase activity"/>
    <property type="evidence" value="ECO:0007669"/>
    <property type="project" value="UniProtKB-KW"/>
</dbReference>
<comment type="pathway">
    <text evidence="3 8">Cofactor biosynthesis; tetrahydrofolate biosynthesis; 2-amino-4-hydroxy-6-hydroxymethyl-7,8-dihydropteridine diphosphate from 7,8-dihydroneopterin triphosphate: step 3/4.</text>
</comment>
<sequence>MDIVYIRGLQVETVIGIYDWERTIRQTLCVDLEMATDIRAAARGDDIERTLNYKAISDRLIEFISDSEFLLLEALAEEIATLLMDEFSIPWLRLKLGKPGAVPQAQDVGVVIERGEAF</sequence>
<evidence type="ECO:0000256" key="7">
    <source>
        <dbReference type="ARBA" id="ARBA00023239"/>
    </source>
</evidence>
<comment type="catalytic activity">
    <reaction evidence="1">
        <text>7,8-dihydroneopterin = 7,8-dihydromonapterin</text>
        <dbReference type="Rhea" id="RHEA:45328"/>
        <dbReference type="ChEBI" id="CHEBI:17001"/>
        <dbReference type="ChEBI" id="CHEBI:71175"/>
        <dbReference type="EC" id="5.1.99.8"/>
    </reaction>
</comment>
<evidence type="ECO:0000256" key="1">
    <source>
        <dbReference type="ARBA" id="ARBA00000693"/>
    </source>
</evidence>
<dbReference type="Gene3D" id="3.30.1130.10">
    <property type="match status" value="1"/>
</dbReference>
<comment type="caution">
    <text evidence="10">The sequence shown here is derived from an EMBL/GenBank/DDBJ whole genome shotgun (WGS) entry which is preliminary data.</text>
</comment>
<keyword evidence="5 8" id="KW-0289">Folate biosynthesis</keyword>
<dbReference type="InterPro" id="IPR006156">
    <property type="entry name" value="Dihydroneopterin_aldolase"/>
</dbReference>
<dbReference type="GO" id="GO:0046656">
    <property type="term" value="P:folic acid biosynthetic process"/>
    <property type="evidence" value="ECO:0007669"/>
    <property type="project" value="UniProtKB-UniRule"/>
</dbReference>
<evidence type="ECO:0000256" key="2">
    <source>
        <dbReference type="ARBA" id="ARBA00001353"/>
    </source>
</evidence>
<keyword evidence="7 8" id="KW-0456">Lyase</keyword>
<comment type="catalytic activity">
    <reaction evidence="2 8">
        <text>7,8-dihydroneopterin = 6-hydroxymethyl-7,8-dihydropterin + glycolaldehyde</text>
        <dbReference type="Rhea" id="RHEA:10540"/>
        <dbReference type="ChEBI" id="CHEBI:17001"/>
        <dbReference type="ChEBI" id="CHEBI:17071"/>
        <dbReference type="ChEBI" id="CHEBI:44841"/>
        <dbReference type="EC" id="4.1.2.25"/>
    </reaction>
</comment>
<dbReference type="NCBIfam" id="TIGR00526">
    <property type="entry name" value="folB_dom"/>
    <property type="match status" value="1"/>
</dbReference>
<dbReference type="NCBIfam" id="TIGR00525">
    <property type="entry name" value="folB"/>
    <property type="match status" value="1"/>
</dbReference>
<dbReference type="FunFam" id="3.30.1130.10:FF:000002">
    <property type="entry name" value="7,8-dihydroneopterin aldolase"/>
    <property type="match status" value="1"/>
</dbReference>
<dbReference type="STRING" id="267850.ADINL_1247"/>
<dbReference type="Pfam" id="PF02152">
    <property type="entry name" value="FolB"/>
    <property type="match status" value="1"/>
</dbReference>
<evidence type="ECO:0000313" key="10">
    <source>
        <dbReference type="EMBL" id="KDE40655.1"/>
    </source>
</evidence>
<proteinExistence type="inferred from homology"/>
<dbReference type="OrthoDB" id="9810587at2"/>
<dbReference type="GO" id="GO:0004150">
    <property type="term" value="F:dihydroneopterin aldolase activity"/>
    <property type="evidence" value="ECO:0007669"/>
    <property type="project" value="UniProtKB-UniRule"/>
</dbReference>
<organism evidence="10 11">
    <name type="scientific">Nitrincola lacisaponensis</name>
    <dbReference type="NCBI Taxonomy" id="267850"/>
    <lineage>
        <taxon>Bacteria</taxon>
        <taxon>Pseudomonadati</taxon>
        <taxon>Pseudomonadota</taxon>
        <taxon>Gammaproteobacteria</taxon>
        <taxon>Oceanospirillales</taxon>
        <taxon>Oceanospirillaceae</taxon>
        <taxon>Nitrincola</taxon>
    </lineage>
</organism>
<evidence type="ECO:0000256" key="4">
    <source>
        <dbReference type="ARBA" id="ARBA00005708"/>
    </source>
</evidence>
<dbReference type="EC" id="4.1.2.25" evidence="8"/>
<comment type="similarity">
    <text evidence="4 8">Belongs to the DHNA family.</text>
</comment>
<protein>
    <recommendedName>
        <fullName evidence="8">7,8-dihydroneopterin aldolase</fullName>
        <ecNumber evidence="8">4.1.2.25</ecNumber>
    </recommendedName>
</protein>
<dbReference type="RefSeq" id="WP_036544949.1">
    <property type="nucleotide sequence ID" value="NZ_JMSZ01000016.1"/>
</dbReference>
<evidence type="ECO:0000256" key="6">
    <source>
        <dbReference type="ARBA" id="ARBA00023235"/>
    </source>
</evidence>
<dbReference type="SUPFAM" id="SSF55620">
    <property type="entry name" value="Tetrahydrobiopterin biosynthesis enzymes-like"/>
    <property type="match status" value="1"/>
</dbReference>
<dbReference type="EMBL" id="JMSZ01000016">
    <property type="protein sequence ID" value="KDE40655.1"/>
    <property type="molecule type" value="Genomic_DNA"/>
</dbReference>
<dbReference type="CDD" id="cd00534">
    <property type="entry name" value="DHNA_DHNTPE"/>
    <property type="match status" value="1"/>
</dbReference>
<dbReference type="GO" id="GO:0005737">
    <property type="term" value="C:cytoplasm"/>
    <property type="evidence" value="ECO:0007669"/>
    <property type="project" value="TreeGrafter"/>
</dbReference>
<accession>A0A063Y680</accession>
<dbReference type="GO" id="GO:0046654">
    <property type="term" value="P:tetrahydrofolate biosynthetic process"/>
    <property type="evidence" value="ECO:0007669"/>
    <property type="project" value="UniProtKB-UniRule"/>
</dbReference>
<keyword evidence="6" id="KW-0413">Isomerase</keyword>
<reference evidence="10 11" key="1">
    <citation type="journal article" date="2005" name="Int. J. Syst. Evol. Microbiol.">
        <title>Nitrincola lacisaponensis gen. nov., sp. nov., a novel alkaliphilic bacterium isolated from an alkaline, saline lake.</title>
        <authorList>
            <person name="Dimitriu P.A."/>
            <person name="Shukla S.K."/>
            <person name="Conradt J."/>
            <person name="Marquez M.C."/>
            <person name="Ventosa A."/>
            <person name="Maglia A."/>
            <person name="Peyton B.M."/>
            <person name="Pinkart H.C."/>
            <person name="Mormile M.R."/>
        </authorList>
    </citation>
    <scope>NUCLEOTIDE SEQUENCE [LARGE SCALE GENOMIC DNA]</scope>
    <source>
        <strain evidence="10 11">4CA</strain>
    </source>
</reference>
<dbReference type="Proteomes" id="UP000027318">
    <property type="component" value="Unassembled WGS sequence"/>
</dbReference>
<dbReference type="PANTHER" id="PTHR42844:SF1">
    <property type="entry name" value="DIHYDRONEOPTERIN ALDOLASE 1-RELATED"/>
    <property type="match status" value="1"/>
</dbReference>
<evidence type="ECO:0000256" key="5">
    <source>
        <dbReference type="ARBA" id="ARBA00022909"/>
    </source>
</evidence>
<name>A0A063Y680_9GAMM</name>
<dbReference type="PATRIC" id="fig|267850.7.peg.1242"/>
<dbReference type="SMART" id="SM00905">
    <property type="entry name" value="FolB"/>
    <property type="match status" value="1"/>
</dbReference>
<dbReference type="InterPro" id="IPR006157">
    <property type="entry name" value="FolB_dom"/>
</dbReference>
<evidence type="ECO:0000313" key="11">
    <source>
        <dbReference type="Proteomes" id="UP000027318"/>
    </source>
</evidence>
<keyword evidence="11" id="KW-1185">Reference proteome</keyword>
<evidence type="ECO:0000256" key="3">
    <source>
        <dbReference type="ARBA" id="ARBA00005013"/>
    </source>
</evidence>
<dbReference type="UniPathway" id="UPA00077">
    <property type="reaction ID" value="UER00154"/>
</dbReference>
<dbReference type="AlphaFoldDB" id="A0A063Y680"/>
<dbReference type="InterPro" id="IPR043133">
    <property type="entry name" value="GTP-CH-I_C/QueF"/>
</dbReference>
<comment type="function">
    <text evidence="8">Catalyzes the conversion of 7,8-dihydroneopterin to 6-hydroxymethyl-7,8-dihydropterin.</text>
</comment>
<feature type="domain" description="Dihydroneopterin aldolase/epimerase" evidence="9">
    <location>
        <begin position="4"/>
        <end position="114"/>
    </location>
</feature>